<evidence type="ECO:0000256" key="1">
    <source>
        <dbReference type="SAM" id="MobiDB-lite"/>
    </source>
</evidence>
<dbReference type="Pfam" id="PF01476">
    <property type="entry name" value="LysM"/>
    <property type="match status" value="1"/>
</dbReference>
<comment type="caution">
    <text evidence="4">The sequence shown here is derived from an EMBL/GenBank/DDBJ whole genome shotgun (WGS) entry which is preliminary data.</text>
</comment>
<name>A0A4U3MFT6_9ACTN</name>
<dbReference type="PROSITE" id="PS51782">
    <property type="entry name" value="LYSM"/>
    <property type="match status" value="1"/>
</dbReference>
<dbReference type="SUPFAM" id="SSF54106">
    <property type="entry name" value="LysM domain"/>
    <property type="match status" value="1"/>
</dbReference>
<dbReference type="AlphaFoldDB" id="A0A4U3MFT6"/>
<gene>
    <name evidence="4" type="ORF">FDA94_15885</name>
</gene>
<reference evidence="4 5" key="1">
    <citation type="submission" date="2019-04" db="EMBL/GenBank/DDBJ databases">
        <title>Herbidospora sp. NEAU-GS14.nov., a novel actinomycete isolated from soil.</title>
        <authorList>
            <person name="Han L."/>
        </authorList>
    </citation>
    <scope>NUCLEOTIDE SEQUENCE [LARGE SCALE GENOMIC DNA]</scope>
    <source>
        <strain evidence="4 5">NEAU-GS14</strain>
    </source>
</reference>
<evidence type="ECO:0000256" key="2">
    <source>
        <dbReference type="SAM" id="Phobius"/>
    </source>
</evidence>
<dbReference type="SMART" id="SM00257">
    <property type="entry name" value="LysM"/>
    <property type="match status" value="1"/>
</dbReference>
<feature type="compositionally biased region" description="Basic and acidic residues" evidence="1">
    <location>
        <begin position="22"/>
        <end position="32"/>
    </location>
</feature>
<dbReference type="Proteomes" id="UP000308705">
    <property type="component" value="Unassembled WGS sequence"/>
</dbReference>
<evidence type="ECO:0000313" key="4">
    <source>
        <dbReference type="EMBL" id="TKK88031.1"/>
    </source>
</evidence>
<feature type="region of interest" description="Disordered" evidence="1">
    <location>
        <begin position="152"/>
        <end position="171"/>
    </location>
</feature>
<dbReference type="Gene3D" id="3.10.350.10">
    <property type="entry name" value="LysM domain"/>
    <property type="match status" value="1"/>
</dbReference>
<keyword evidence="5" id="KW-1185">Reference proteome</keyword>
<dbReference type="OrthoDB" id="5084290at2"/>
<organism evidence="4 5">
    <name type="scientific">Herbidospora galbida</name>
    <dbReference type="NCBI Taxonomy" id="2575442"/>
    <lineage>
        <taxon>Bacteria</taxon>
        <taxon>Bacillati</taxon>
        <taxon>Actinomycetota</taxon>
        <taxon>Actinomycetes</taxon>
        <taxon>Streptosporangiales</taxon>
        <taxon>Streptosporangiaceae</taxon>
        <taxon>Herbidospora</taxon>
    </lineage>
</organism>
<feature type="transmembrane region" description="Helical" evidence="2">
    <location>
        <begin position="249"/>
        <end position="267"/>
    </location>
</feature>
<keyword evidence="2" id="KW-0472">Membrane</keyword>
<evidence type="ECO:0000313" key="5">
    <source>
        <dbReference type="Proteomes" id="UP000308705"/>
    </source>
</evidence>
<feature type="domain" description="LysM" evidence="3">
    <location>
        <begin position="283"/>
        <end position="332"/>
    </location>
</feature>
<accession>A0A4U3MFT6</accession>
<dbReference type="CDD" id="cd00118">
    <property type="entry name" value="LysM"/>
    <property type="match status" value="1"/>
</dbReference>
<keyword evidence="2" id="KW-0812">Transmembrane</keyword>
<sequence length="339" mass="35381">MKPTQKDTPTTPPAHSNIRPPRAADPRPAERPHLRRGHLTLVPSPLAGESGNEAGPVRRTEARSGPRQDAKTQPGPGRGADAQKGLKRGPAAQAKRGQGSAGRVGPRQGAEAQAGPGRDPEGQTRPEWESQAFFGMRVSSYRGSNGATGFSRLHGASDDGGASGRNGASGREGFWGRDGIFGRGRAIRYDHALGRDVTSIAPVGSASSRPPRWGDVQRPPHPIVPAAPGGGRTGQEATQPLRLTRRGRIVLVVLIAGLSLAVLWLGTRAAVTASTTRSVQGLPHVTVQEGDTLWGIAISAGDGGDPGAVVREIMDLNGLSDPLIRPGTTLYLPRDVPGQ</sequence>
<proteinExistence type="predicted"/>
<dbReference type="InterPro" id="IPR036779">
    <property type="entry name" value="LysM_dom_sf"/>
</dbReference>
<keyword evidence="2" id="KW-1133">Transmembrane helix</keyword>
<dbReference type="InterPro" id="IPR018392">
    <property type="entry name" value="LysM"/>
</dbReference>
<evidence type="ECO:0000259" key="3">
    <source>
        <dbReference type="PROSITE" id="PS51782"/>
    </source>
</evidence>
<feature type="region of interest" description="Disordered" evidence="1">
    <location>
        <begin position="1"/>
        <end position="126"/>
    </location>
</feature>
<protein>
    <submittedName>
        <fullName evidence="4">LysM peptidoglycan-binding domain-containing protein</fullName>
    </submittedName>
</protein>
<feature type="compositionally biased region" description="Basic and acidic residues" evidence="1">
    <location>
        <begin position="56"/>
        <end position="70"/>
    </location>
</feature>
<dbReference type="EMBL" id="SZQA01000013">
    <property type="protein sequence ID" value="TKK88031.1"/>
    <property type="molecule type" value="Genomic_DNA"/>
</dbReference>